<dbReference type="Proteomes" id="UP000663836">
    <property type="component" value="Unassembled WGS sequence"/>
</dbReference>
<organism evidence="2 3">
    <name type="scientific">Rotaria sordida</name>
    <dbReference type="NCBI Taxonomy" id="392033"/>
    <lineage>
        <taxon>Eukaryota</taxon>
        <taxon>Metazoa</taxon>
        <taxon>Spiralia</taxon>
        <taxon>Gnathifera</taxon>
        <taxon>Rotifera</taxon>
        <taxon>Eurotatoria</taxon>
        <taxon>Bdelloidea</taxon>
        <taxon>Philodinida</taxon>
        <taxon>Philodinidae</taxon>
        <taxon>Rotaria</taxon>
    </lineage>
</organism>
<comment type="caution">
    <text evidence="2">The sequence shown here is derived from an EMBL/GenBank/DDBJ whole genome shotgun (WGS) entry which is preliminary data.</text>
</comment>
<name>A0A819PR77_9BILA</name>
<reference evidence="2" key="1">
    <citation type="submission" date="2021-02" db="EMBL/GenBank/DDBJ databases">
        <authorList>
            <person name="Nowell W R."/>
        </authorList>
    </citation>
    <scope>NUCLEOTIDE SEQUENCE</scope>
</reference>
<dbReference type="EMBL" id="CAJOBD010004967">
    <property type="protein sequence ID" value="CAF4014994.1"/>
    <property type="molecule type" value="Genomic_DNA"/>
</dbReference>
<evidence type="ECO:0000313" key="3">
    <source>
        <dbReference type="Proteomes" id="UP000663836"/>
    </source>
</evidence>
<protein>
    <recommendedName>
        <fullName evidence="1">F-box domain-containing protein</fullName>
    </recommendedName>
</protein>
<dbReference type="InterPro" id="IPR036047">
    <property type="entry name" value="F-box-like_dom_sf"/>
</dbReference>
<proteinExistence type="predicted"/>
<dbReference type="InterPro" id="IPR032675">
    <property type="entry name" value="LRR_dom_sf"/>
</dbReference>
<dbReference type="AlphaFoldDB" id="A0A819PR77"/>
<accession>A0A819PR77</accession>
<evidence type="ECO:0000259" key="1">
    <source>
        <dbReference type="PROSITE" id="PS50181"/>
    </source>
</evidence>
<feature type="domain" description="F-box" evidence="1">
    <location>
        <begin position="9"/>
        <end position="47"/>
    </location>
</feature>
<dbReference type="SUPFAM" id="SSF81383">
    <property type="entry name" value="F-box domain"/>
    <property type="match status" value="1"/>
</dbReference>
<gene>
    <name evidence="2" type="ORF">JBS370_LOCUS27064</name>
</gene>
<evidence type="ECO:0000313" key="2">
    <source>
        <dbReference type="EMBL" id="CAF4014994.1"/>
    </source>
</evidence>
<dbReference type="PROSITE" id="PS50181">
    <property type="entry name" value="FBOX"/>
    <property type="match status" value="1"/>
</dbReference>
<dbReference type="Gene3D" id="3.80.10.10">
    <property type="entry name" value="Ribonuclease Inhibitor"/>
    <property type="match status" value="1"/>
</dbReference>
<dbReference type="Pfam" id="PF00646">
    <property type="entry name" value="F-box"/>
    <property type="match status" value="1"/>
</dbReference>
<sequence length="281" mass="33365">MSNSLLSNQLRLEVLPNELFLEIFQYVDPIDLRSFKGLNKRIDHIIQLLKVNIVVQYQEEDDLDYISTFAPTQIIRLEMRNYWLSLNLNTMTELRSLTLDCTYLSKEQLDQVAEISLPHLERLSIDNVIYDPRESLLYAVFRGEHFPSLRTCQLELKHHYNLELNDSESSPNNALRSLAIDKWNWIRCLFGRGHNQCYATDITIYPINNEYEESSPQRPLSMPSSPNYFNTHHSHYYLNEYDEPIYDNDYEETYRAWERNAYGNGPNMYWDAESDEWCPLP</sequence>
<dbReference type="InterPro" id="IPR001810">
    <property type="entry name" value="F-box_dom"/>
</dbReference>